<dbReference type="PROSITE" id="PS01013">
    <property type="entry name" value="OSBP"/>
    <property type="match status" value="1"/>
</dbReference>
<gene>
    <name evidence="4" type="ORF">RRG08_028133</name>
</gene>
<dbReference type="Proteomes" id="UP001283361">
    <property type="component" value="Unassembled WGS sequence"/>
</dbReference>
<keyword evidence="3" id="KW-0445">Lipid transport</keyword>
<dbReference type="GO" id="GO:0032934">
    <property type="term" value="F:sterol binding"/>
    <property type="evidence" value="ECO:0007669"/>
    <property type="project" value="TreeGrafter"/>
</dbReference>
<dbReference type="InterPro" id="IPR018494">
    <property type="entry name" value="Oxysterol-bd_CS"/>
</dbReference>
<dbReference type="AlphaFoldDB" id="A0AAE0YXP6"/>
<comment type="caution">
    <text evidence="4">The sequence shown here is derived from an EMBL/GenBank/DDBJ whole genome shotgun (WGS) entry which is preliminary data.</text>
</comment>
<evidence type="ECO:0000313" key="5">
    <source>
        <dbReference type="Proteomes" id="UP001283361"/>
    </source>
</evidence>
<comment type="similarity">
    <text evidence="2">Belongs to the OSBP family.</text>
</comment>
<dbReference type="GO" id="GO:0097038">
    <property type="term" value="C:perinuclear endoplasmic reticulum"/>
    <property type="evidence" value="ECO:0007669"/>
    <property type="project" value="TreeGrafter"/>
</dbReference>
<dbReference type="InterPro" id="IPR000648">
    <property type="entry name" value="Oxysterol-bd"/>
</dbReference>
<evidence type="ECO:0000256" key="3">
    <source>
        <dbReference type="RuleBase" id="RU003845"/>
    </source>
</evidence>
<keyword evidence="5" id="KW-1185">Reference proteome</keyword>
<dbReference type="EMBL" id="JAWDGP010005161">
    <property type="protein sequence ID" value="KAK3759173.1"/>
    <property type="molecule type" value="Genomic_DNA"/>
</dbReference>
<evidence type="ECO:0000256" key="2">
    <source>
        <dbReference type="RuleBase" id="RU003844"/>
    </source>
</evidence>
<accession>A0AAE0YXP6</accession>
<keyword evidence="3" id="KW-0813">Transport</keyword>
<dbReference type="PANTHER" id="PTHR10972:SF209">
    <property type="entry name" value="OXYSTEROL-BINDING PROTEIN"/>
    <property type="match status" value="1"/>
</dbReference>
<proteinExistence type="inferred from homology"/>
<dbReference type="Gene3D" id="2.40.160.120">
    <property type="match status" value="1"/>
</dbReference>
<protein>
    <recommendedName>
        <fullName evidence="3">Oxysterol-binding protein</fullName>
    </recommendedName>
</protein>
<evidence type="ECO:0000313" key="4">
    <source>
        <dbReference type="EMBL" id="KAK3759173.1"/>
    </source>
</evidence>
<dbReference type="GO" id="GO:0006869">
    <property type="term" value="P:lipid transport"/>
    <property type="evidence" value="ECO:0007669"/>
    <property type="project" value="UniProtKB-KW"/>
</dbReference>
<dbReference type="InterPro" id="IPR037239">
    <property type="entry name" value="OSBP_sf"/>
</dbReference>
<dbReference type="PANTHER" id="PTHR10972">
    <property type="entry name" value="OXYSTEROL-BINDING PROTEIN-RELATED"/>
    <property type="match status" value="1"/>
</dbReference>
<dbReference type="Pfam" id="PF01237">
    <property type="entry name" value="Oxysterol_BP"/>
    <property type="match status" value="1"/>
</dbReference>
<sequence length="481" mass="55965">MATRRVYLTFTLKSEESVPRRKLVMSSVDRLNFESTRLRVVASSHLRLRNGSDVQSNASAKPSKSNKSDIMDYRDTLPAVMVNRKEISLWSILKSCVGKDLTKMTFPVVMNEPISIIQRLSEYMEYCFLLDKAARSDNPVERLELICGFMTSALSSNWMRTAKPFNPILGETFELVRPDMGFKYLGEQVSHHPPVTAFHVEGPGYEFHGSIMPGLSFWGKSVDVTPKGTLVVDLKKYNETYSWQNIHCFIHNILMGELWMELHGHMNIVCNKSEMHAAMTFKEAGWYSKDLHFVEGQILQGKKLVRIVYGSWVKGMYSCTPEAYENFKNDSKTKTKILNELKAEANKTLNENAGMPVLNYNFKIPNQRTLWEADEKLLNAKDYYNFSLFTMALNQLPKDHKKILPPTDSRMRPDQRLFENGKIQEAENEKVRIETKQRNRKPDEIKPLWFRFQRMPTTGKEDWVFNKDYWKRDWSKCPDLF</sequence>
<dbReference type="SUPFAM" id="SSF144000">
    <property type="entry name" value="Oxysterol-binding protein-like"/>
    <property type="match status" value="1"/>
</dbReference>
<dbReference type="GO" id="GO:0005886">
    <property type="term" value="C:plasma membrane"/>
    <property type="evidence" value="ECO:0007669"/>
    <property type="project" value="TreeGrafter"/>
</dbReference>
<dbReference type="FunFam" id="2.40.160.120:FF:000005">
    <property type="entry name" value="Oxysterol-binding protein"/>
    <property type="match status" value="1"/>
</dbReference>
<name>A0AAE0YXP6_9GAST</name>
<keyword evidence="1" id="KW-0446">Lipid-binding</keyword>
<dbReference type="GO" id="GO:0005829">
    <property type="term" value="C:cytosol"/>
    <property type="evidence" value="ECO:0007669"/>
    <property type="project" value="TreeGrafter"/>
</dbReference>
<evidence type="ECO:0000256" key="1">
    <source>
        <dbReference type="ARBA" id="ARBA00023121"/>
    </source>
</evidence>
<organism evidence="4 5">
    <name type="scientific">Elysia crispata</name>
    <name type="common">lettuce slug</name>
    <dbReference type="NCBI Taxonomy" id="231223"/>
    <lineage>
        <taxon>Eukaryota</taxon>
        <taxon>Metazoa</taxon>
        <taxon>Spiralia</taxon>
        <taxon>Lophotrochozoa</taxon>
        <taxon>Mollusca</taxon>
        <taxon>Gastropoda</taxon>
        <taxon>Heterobranchia</taxon>
        <taxon>Euthyneura</taxon>
        <taxon>Panpulmonata</taxon>
        <taxon>Sacoglossa</taxon>
        <taxon>Placobranchoidea</taxon>
        <taxon>Plakobranchidae</taxon>
        <taxon>Elysia</taxon>
    </lineage>
</organism>
<reference evidence="4" key="1">
    <citation type="journal article" date="2023" name="G3 (Bethesda)">
        <title>A reference genome for the long-term kleptoplast-retaining sea slug Elysia crispata morphotype clarki.</title>
        <authorList>
            <person name="Eastman K.E."/>
            <person name="Pendleton A.L."/>
            <person name="Shaikh M.A."/>
            <person name="Suttiyut T."/>
            <person name="Ogas R."/>
            <person name="Tomko P."/>
            <person name="Gavelis G."/>
            <person name="Widhalm J.R."/>
            <person name="Wisecaver J.H."/>
        </authorList>
    </citation>
    <scope>NUCLEOTIDE SEQUENCE</scope>
    <source>
        <strain evidence="4">ECLA1</strain>
    </source>
</reference>